<organism evidence="2 3">
    <name type="scientific">Staphylococcus marylandisciuri</name>
    <dbReference type="NCBI Taxonomy" id="2981529"/>
    <lineage>
        <taxon>Bacteria</taxon>
        <taxon>Bacillati</taxon>
        <taxon>Bacillota</taxon>
        <taxon>Bacilli</taxon>
        <taxon>Bacillales</taxon>
        <taxon>Staphylococcaceae</taxon>
        <taxon>Staphylococcus</taxon>
    </lineage>
</organism>
<feature type="transmembrane region" description="Helical" evidence="1">
    <location>
        <begin position="176"/>
        <end position="195"/>
    </location>
</feature>
<dbReference type="InterPro" id="IPR018710">
    <property type="entry name" value="DUF2232"/>
</dbReference>
<feature type="transmembrane region" description="Helical" evidence="1">
    <location>
        <begin position="55"/>
        <end position="87"/>
    </location>
</feature>
<feature type="transmembrane region" description="Helical" evidence="1">
    <location>
        <begin position="99"/>
        <end position="120"/>
    </location>
</feature>
<dbReference type="PANTHER" id="PTHR41324:SF1">
    <property type="entry name" value="DUF2232 DOMAIN-CONTAINING PROTEIN"/>
    <property type="match status" value="1"/>
</dbReference>
<protein>
    <submittedName>
        <fullName evidence="2">DUF2232 domain-containing protein</fullName>
    </submittedName>
</protein>
<evidence type="ECO:0000256" key="1">
    <source>
        <dbReference type="SAM" id="Phobius"/>
    </source>
</evidence>
<dbReference type="EMBL" id="JAOPKZ010000011">
    <property type="protein sequence ID" value="MCU5746447.1"/>
    <property type="molecule type" value="Genomic_DNA"/>
</dbReference>
<dbReference type="Pfam" id="PF09991">
    <property type="entry name" value="DUF2232"/>
    <property type="match status" value="1"/>
</dbReference>
<evidence type="ECO:0000313" key="3">
    <source>
        <dbReference type="Proteomes" id="UP001209553"/>
    </source>
</evidence>
<keyword evidence="1" id="KW-0472">Membrane</keyword>
<sequence>MFSKVNPKATIIGIIVFAIVALVTNLLPPLGFVLCFFATIPGVVLWHKYKESFGIVALVSVIITTLFGNVITLSAMVVVLITGWVIGQLLKERATKERIFYVTTTYLSLFTLIAILILQVTHRFPKGQDLVQPLRTMLDLPTTLSDKELSTSVLDQYNQVIDVATNQFLMEFPSHIIVSIFIIVLLNLLITFPILRKFKVATPVFKPLYAWQMPRFLLFIYVIAIVCTMFTSVSEPSTFQSIVLNFKVVLSLCMYIQGLSVIHFFGKSKAMPLAIIILLMVIGSLISLIAPIIILIGMVDLLMNLKAIIKK</sequence>
<name>A0ABT2QR69_9STAP</name>
<dbReference type="RefSeq" id="WP_262856045.1">
    <property type="nucleotide sequence ID" value="NZ_JAOPKZ010000011.1"/>
</dbReference>
<gene>
    <name evidence="2" type="ORF">N9R04_06910</name>
</gene>
<keyword evidence="1" id="KW-0812">Transmembrane</keyword>
<feature type="transmembrane region" description="Helical" evidence="1">
    <location>
        <begin position="246"/>
        <end position="266"/>
    </location>
</feature>
<keyword evidence="3" id="KW-1185">Reference proteome</keyword>
<dbReference type="Proteomes" id="UP001209553">
    <property type="component" value="Unassembled WGS sequence"/>
</dbReference>
<feature type="transmembrane region" description="Helical" evidence="1">
    <location>
        <begin position="273"/>
        <end position="296"/>
    </location>
</feature>
<reference evidence="2 3" key="1">
    <citation type="journal article" date="2023" name="Int. J. Syst. Evol. Microbiol.">
        <title>Streptococcus sciuri sp. nov., Staphylococcus marylandisciuri sp. nov. and Staphylococcus americanisciuri sp. nov., isolated from faeces of eastern grey squirrel (Sciurus carolinensis).</title>
        <authorList>
            <person name="Volokhov D.V."/>
            <person name="Zagorodnyaya T.A."/>
            <person name="Furtak V.A."/>
            <person name="Nattanmai G."/>
            <person name="Randall L."/>
            <person name="Jose S."/>
            <person name="Gao Y."/>
            <person name="Eisenberg T."/>
            <person name="Delmonte P."/>
            <person name="Blom J."/>
            <person name="Mitchell K.K."/>
        </authorList>
    </citation>
    <scope>NUCLEOTIDE SEQUENCE [LARGE SCALE GENOMIC DNA]</scope>
    <source>
        <strain evidence="2 3">SQ8-PEA</strain>
    </source>
</reference>
<accession>A0ABT2QR69</accession>
<feature type="transmembrane region" description="Helical" evidence="1">
    <location>
        <begin position="216"/>
        <end position="234"/>
    </location>
</feature>
<keyword evidence="1" id="KW-1133">Transmembrane helix</keyword>
<proteinExistence type="predicted"/>
<evidence type="ECO:0000313" key="2">
    <source>
        <dbReference type="EMBL" id="MCU5746447.1"/>
    </source>
</evidence>
<comment type="caution">
    <text evidence="2">The sequence shown here is derived from an EMBL/GenBank/DDBJ whole genome shotgun (WGS) entry which is preliminary data.</text>
</comment>
<dbReference type="PANTHER" id="PTHR41324">
    <property type="entry name" value="MEMBRANE PROTEIN-RELATED"/>
    <property type="match status" value="1"/>
</dbReference>
<feature type="transmembrane region" description="Helical" evidence="1">
    <location>
        <begin position="12"/>
        <end position="40"/>
    </location>
</feature>